<accession>A0AAE1C8F4</accession>
<evidence type="ECO:0000313" key="2">
    <source>
        <dbReference type="Proteomes" id="UP001270362"/>
    </source>
</evidence>
<comment type="caution">
    <text evidence="1">The sequence shown here is derived from an EMBL/GenBank/DDBJ whole genome shotgun (WGS) entry which is preliminary data.</text>
</comment>
<keyword evidence="2" id="KW-1185">Reference proteome</keyword>
<proteinExistence type="predicted"/>
<dbReference type="AlphaFoldDB" id="A0AAE1C8F4"/>
<sequence length="264" mass="29436">MDLLLLSTGTGTGTHASASALQGEVRSAKCVGTQQPVLTKEPYRAHGLGVNAGEADAVAEHPATSNQPRRVMRLGGQGRSYWHWPVISRLDREAVHEFCLDSQFLSLGGRMLLGHAIHYMNHTTTPFLEFNLVFLLLQLYEAFPSRPGPVMFLFRHEQTHLLLVSQARDLDWGSCFRWTMPFLSLDNSCEFLRRDRLCLGKPELMAVYLPQCVDVSTSVGYISRVPYKEHVPPSTGSGAVFVNSLREELSKQDVDVVETGYSLT</sequence>
<gene>
    <name evidence="1" type="ORF">B0T22DRAFT_293575</name>
</gene>
<name>A0AAE1C8F4_9PEZI</name>
<organism evidence="1 2">
    <name type="scientific">Podospora appendiculata</name>
    <dbReference type="NCBI Taxonomy" id="314037"/>
    <lineage>
        <taxon>Eukaryota</taxon>
        <taxon>Fungi</taxon>
        <taxon>Dikarya</taxon>
        <taxon>Ascomycota</taxon>
        <taxon>Pezizomycotina</taxon>
        <taxon>Sordariomycetes</taxon>
        <taxon>Sordariomycetidae</taxon>
        <taxon>Sordariales</taxon>
        <taxon>Podosporaceae</taxon>
        <taxon>Podospora</taxon>
    </lineage>
</organism>
<evidence type="ECO:0000313" key="1">
    <source>
        <dbReference type="EMBL" id="KAK3682741.1"/>
    </source>
</evidence>
<dbReference type="EMBL" id="JAULSO010000005">
    <property type="protein sequence ID" value="KAK3682741.1"/>
    <property type="molecule type" value="Genomic_DNA"/>
</dbReference>
<reference evidence="1" key="1">
    <citation type="journal article" date="2023" name="Mol. Phylogenet. Evol.">
        <title>Genome-scale phylogeny and comparative genomics of the fungal order Sordariales.</title>
        <authorList>
            <person name="Hensen N."/>
            <person name="Bonometti L."/>
            <person name="Westerberg I."/>
            <person name="Brannstrom I.O."/>
            <person name="Guillou S."/>
            <person name="Cros-Aarteil S."/>
            <person name="Calhoun S."/>
            <person name="Haridas S."/>
            <person name="Kuo A."/>
            <person name="Mondo S."/>
            <person name="Pangilinan J."/>
            <person name="Riley R."/>
            <person name="LaButti K."/>
            <person name="Andreopoulos B."/>
            <person name="Lipzen A."/>
            <person name="Chen C."/>
            <person name="Yan M."/>
            <person name="Daum C."/>
            <person name="Ng V."/>
            <person name="Clum A."/>
            <person name="Steindorff A."/>
            <person name="Ohm R.A."/>
            <person name="Martin F."/>
            <person name="Silar P."/>
            <person name="Natvig D.O."/>
            <person name="Lalanne C."/>
            <person name="Gautier V."/>
            <person name="Ament-Velasquez S.L."/>
            <person name="Kruys A."/>
            <person name="Hutchinson M.I."/>
            <person name="Powell A.J."/>
            <person name="Barry K."/>
            <person name="Miller A.N."/>
            <person name="Grigoriev I.V."/>
            <person name="Debuchy R."/>
            <person name="Gladieux P."/>
            <person name="Hiltunen Thoren M."/>
            <person name="Johannesson H."/>
        </authorList>
    </citation>
    <scope>NUCLEOTIDE SEQUENCE</scope>
    <source>
        <strain evidence="1">CBS 314.62</strain>
    </source>
</reference>
<reference evidence="1" key="2">
    <citation type="submission" date="2023-06" db="EMBL/GenBank/DDBJ databases">
        <authorList>
            <consortium name="Lawrence Berkeley National Laboratory"/>
            <person name="Haridas S."/>
            <person name="Hensen N."/>
            <person name="Bonometti L."/>
            <person name="Westerberg I."/>
            <person name="Brannstrom I.O."/>
            <person name="Guillou S."/>
            <person name="Cros-Aarteil S."/>
            <person name="Calhoun S."/>
            <person name="Kuo A."/>
            <person name="Mondo S."/>
            <person name="Pangilinan J."/>
            <person name="Riley R."/>
            <person name="Labutti K."/>
            <person name="Andreopoulos B."/>
            <person name="Lipzen A."/>
            <person name="Chen C."/>
            <person name="Yanf M."/>
            <person name="Daum C."/>
            <person name="Ng V."/>
            <person name="Clum A."/>
            <person name="Steindorff A."/>
            <person name="Ohm R."/>
            <person name="Martin F."/>
            <person name="Silar P."/>
            <person name="Natvig D."/>
            <person name="Lalanne C."/>
            <person name="Gautier V."/>
            <person name="Ament-Velasquez S.L."/>
            <person name="Kruys A."/>
            <person name="Hutchinson M.I."/>
            <person name="Powell A.J."/>
            <person name="Barry K."/>
            <person name="Miller A.N."/>
            <person name="Grigoriev I.V."/>
            <person name="Debuchy R."/>
            <person name="Gladieux P."/>
            <person name="Thoren M.H."/>
            <person name="Johannesson H."/>
        </authorList>
    </citation>
    <scope>NUCLEOTIDE SEQUENCE</scope>
    <source>
        <strain evidence="1">CBS 314.62</strain>
    </source>
</reference>
<protein>
    <submittedName>
        <fullName evidence="1">Uncharacterized protein</fullName>
    </submittedName>
</protein>
<dbReference type="Proteomes" id="UP001270362">
    <property type="component" value="Unassembled WGS sequence"/>
</dbReference>